<dbReference type="EMBL" id="JBHUHU010000001">
    <property type="protein sequence ID" value="MFD2098671.1"/>
    <property type="molecule type" value="Genomic_DNA"/>
</dbReference>
<feature type="domain" description="Alanine dehydrogenase/pyridine nucleotide transhydrogenase N-terminal" evidence="5">
    <location>
        <begin position="32"/>
        <end position="165"/>
    </location>
</feature>
<dbReference type="PANTHER" id="PTHR42795">
    <property type="entry name" value="ALANINE DEHYDROGENASE"/>
    <property type="match status" value="1"/>
</dbReference>
<accession>A0ABW4XSV2</accession>
<dbReference type="Pfam" id="PF05222">
    <property type="entry name" value="AlaDh_PNT_N"/>
    <property type="match status" value="1"/>
</dbReference>
<evidence type="ECO:0000256" key="2">
    <source>
        <dbReference type="ARBA" id="ARBA00012897"/>
    </source>
</evidence>
<dbReference type="CDD" id="cd05305">
    <property type="entry name" value="L-AlaDH"/>
    <property type="match status" value="1"/>
</dbReference>
<evidence type="ECO:0000259" key="4">
    <source>
        <dbReference type="SMART" id="SM01002"/>
    </source>
</evidence>
<gene>
    <name evidence="6" type="ORF">ACFSJE_02725</name>
</gene>
<name>A0ABW4XSV2_9FLAO</name>
<evidence type="ECO:0000313" key="7">
    <source>
        <dbReference type="Proteomes" id="UP001597342"/>
    </source>
</evidence>
<dbReference type="SMART" id="SM01003">
    <property type="entry name" value="AlaDh_PNT_N"/>
    <property type="match status" value="1"/>
</dbReference>
<reference evidence="7" key="1">
    <citation type="journal article" date="2019" name="Int. J. Syst. Evol. Microbiol.">
        <title>The Global Catalogue of Microorganisms (GCM) 10K type strain sequencing project: providing services to taxonomists for standard genome sequencing and annotation.</title>
        <authorList>
            <consortium name="The Broad Institute Genomics Platform"/>
            <consortium name="The Broad Institute Genome Sequencing Center for Infectious Disease"/>
            <person name="Wu L."/>
            <person name="Ma J."/>
        </authorList>
    </citation>
    <scope>NUCLEOTIDE SEQUENCE [LARGE SCALE GENOMIC DNA]</scope>
    <source>
        <strain evidence="7">JCM 3389</strain>
    </source>
</reference>
<comment type="caution">
    <text evidence="6">The sequence shown here is derived from an EMBL/GenBank/DDBJ whole genome shotgun (WGS) entry which is preliminary data.</text>
</comment>
<keyword evidence="7" id="KW-1185">Reference proteome</keyword>
<dbReference type="EC" id="1.4.1.1" evidence="2"/>
<keyword evidence="3" id="KW-0560">Oxidoreductase</keyword>
<evidence type="ECO:0000256" key="3">
    <source>
        <dbReference type="ARBA" id="ARBA00023002"/>
    </source>
</evidence>
<dbReference type="PANTHER" id="PTHR42795:SF1">
    <property type="entry name" value="ALANINE DEHYDROGENASE"/>
    <property type="match status" value="1"/>
</dbReference>
<dbReference type="InterPro" id="IPR036291">
    <property type="entry name" value="NAD(P)-bd_dom_sf"/>
</dbReference>
<comment type="similarity">
    <text evidence="1">Belongs to the AlaDH/PNT family.</text>
</comment>
<evidence type="ECO:0000259" key="5">
    <source>
        <dbReference type="SMART" id="SM01003"/>
    </source>
</evidence>
<dbReference type="InterPro" id="IPR007886">
    <property type="entry name" value="AlaDH/PNT_N"/>
</dbReference>
<sequence length="399" mass="43584">MNQPSSPFSKQQLLPQEETLEVLKQKGELFIGIPKENQYQEKRVCLTPDAVNAITANGHRVLMESGAGAGANFSDIDYTNAGAEITRDTKKVFSCPIILKVEPPSQSEIDLLNPQTIVISALQIKTQNKEYFETMAKKRLTAIAFEYIRDEDGNYPAVRSLSEIAGTSAILIASELMATTSKGNGLMFGNISGVPPVEVVIIGAGTVGEFAARSAIGLGANIKVFDNSISKLRNLQANLHRTIYTSTIQPKNLIKALKRCDVAIGATRGKDRSPVVVSSTMVENMKKGAVIIDVSIDMGGCFETSEVTSHNKPTIDKFGVIHYGVPNIPSRYPRTSSISISNIFTPYLLKIGEEGGLEHSLRFDKGLRNGLYMYHGILTNKSVGDWFGLNYNDINFLIF</sequence>
<protein>
    <recommendedName>
        <fullName evidence="2">alanine dehydrogenase</fullName>
        <ecNumber evidence="2">1.4.1.1</ecNumber>
    </recommendedName>
</protein>
<dbReference type="Proteomes" id="UP001597342">
    <property type="component" value="Unassembled WGS sequence"/>
</dbReference>
<organism evidence="6 7">
    <name type="scientific">Flagellimonas iocasae</name>
    <dbReference type="NCBI Taxonomy" id="2055905"/>
    <lineage>
        <taxon>Bacteria</taxon>
        <taxon>Pseudomonadati</taxon>
        <taxon>Bacteroidota</taxon>
        <taxon>Flavobacteriia</taxon>
        <taxon>Flavobacteriales</taxon>
        <taxon>Flavobacteriaceae</taxon>
        <taxon>Flagellimonas</taxon>
    </lineage>
</organism>
<dbReference type="SUPFAM" id="SSF51735">
    <property type="entry name" value="NAD(P)-binding Rossmann-fold domains"/>
    <property type="match status" value="1"/>
</dbReference>
<dbReference type="Pfam" id="PF01262">
    <property type="entry name" value="AlaDh_PNT_C"/>
    <property type="match status" value="1"/>
</dbReference>
<dbReference type="SMART" id="SM01002">
    <property type="entry name" value="AlaDh_PNT_C"/>
    <property type="match status" value="1"/>
</dbReference>
<dbReference type="RefSeq" id="WP_379829445.1">
    <property type="nucleotide sequence ID" value="NZ_JBHUHU010000001.1"/>
</dbReference>
<evidence type="ECO:0000256" key="1">
    <source>
        <dbReference type="ARBA" id="ARBA00005689"/>
    </source>
</evidence>
<evidence type="ECO:0000313" key="6">
    <source>
        <dbReference type="EMBL" id="MFD2098671.1"/>
    </source>
</evidence>
<dbReference type="Gene3D" id="3.40.50.720">
    <property type="entry name" value="NAD(P)-binding Rossmann-like Domain"/>
    <property type="match status" value="2"/>
</dbReference>
<dbReference type="SUPFAM" id="SSF52283">
    <property type="entry name" value="Formate/glycerate dehydrogenase catalytic domain-like"/>
    <property type="match status" value="1"/>
</dbReference>
<dbReference type="InterPro" id="IPR008141">
    <property type="entry name" value="Ala_DH"/>
</dbReference>
<feature type="domain" description="Alanine dehydrogenase/pyridine nucleotide transhydrogenase NAD(H)-binding" evidence="4">
    <location>
        <begin position="177"/>
        <end position="324"/>
    </location>
</feature>
<dbReference type="InterPro" id="IPR007698">
    <property type="entry name" value="AlaDH/PNT_NAD(H)-bd"/>
</dbReference>
<proteinExistence type="inferred from homology"/>